<feature type="compositionally biased region" description="Basic residues" evidence="2">
    <location>
        <begin position="77"/>
        <end position="86"/>
    </location>
</feature>
<dbReference type="OrthoDB" id="9948726at2759"/>
<dbReference type="GO" id="GO:2001236">
    <property type="term" value="P:regulation of extrinsic apoptotic signaling pathway"/>
    <property type="evidence" value="ECO:0007669"/>
    <property type="project" value="TreeGrafter"/>
</dbReference>
<keyword evidence="4" id="KW-1185">Reference proteome</keyword>
<feature type="compositionally biased region" description="Basic and acidic residues" evidence="2">
    <location>
        <begin position="22"/>
        <end position="37"/>
    </location>
</feature>
<feature type="region of interest" description="Disordered" evidence="2">
    <location>
        <begin position="1"/>
        <end position="114"/>
    </location>
</feature>
<dbReference type="GeneTree" id="ENSGT00910000145367"/>
<dbReference type="PANTHER" id="PTHR14965:SF1">
    <property type="entry name" value="APOPTOSIS FACILITATOR BCL-2-LIKE PROTEIN 14"/>
    <property type="match status" value="1"/>
</dbReference>
<evidence type="ECO:0000313" key="4">
    <source>
        <dbReference type="Proteomes" id="UP000261560"/>
    </source>
</evidence>
<evidence type="ECO:0000313" key="3">
    <source>
        <dbReference type="Ensembl" id="ENSOMEP00000036240.1"/>
    </source>
</evidence>
<reference evidence="3" key="2">
    <citation type="submission" date="2025-09" db="UniProtKB">
        <authorList>
            <consortium name="Ensembl"/>
        </authorList>
    </citation>
    <scope>IDENTIFICATION</scope>
</reference>
<dbReference type="PANTHER" id="PTHR14965">
    <property type="entry name" value="SI:CH73-248E21.1"/>
    <property type="match status" value="1"/>
</dbReference>
<organism evidence="3 4">
    <name type="scientific">Oryzias melastigma</name>
    <name type="common">Marine medaka</name>
    <dbReference type="NCBI Taxonomy" id="30732"/>
    <lineage>
        <taxon>Eukaryota</taxon>
        <taxon>Metazoa</taxon>
        <taxon>Chordata</taxon>
        <taxon>Craniata</taxon>
        <taxon>Vertebrata</taxon>
        <taxon>Euteleostomi</taxon>
        <taxon>Actinopterygii</taxon>
        <taxon>Neopterygii</taxon>
        <taxon>Teleostei</taxon>
        <taxon>Neoteleostei</taxon>
        <taxon>Acanthomorphata</taxon>
        <taxon>Ovalentaria</taxon>
        <taxon>Atherinomorphae</taxon>
        <taxon>Beloniformes</taxon>
        <taxon>Adrianichthyidae</taxon>
        <taxon>Oryziinae</taxon>
        <taxon>Oryzias</taxon>
    </lineage>
</organism>
<sequence length="280" mass="31389">MTNGHVEGINGAAGGTVPDPKPTSDHGDMENTMEHKLMRAFAQRRQLRRTAESPAPPPPNPAANAPAPPDGEGEPKRKGKKKKGWRRLPIIGKCISPKTKEPEPEPEAAPEPEPKISLINFLPEKSAENEFEQVAKRLTDLADEIQFIEPEIESDDDDDLEKLIALLLRKSGDQFNQTMIEQKVNPRVLFDYSFFERLLTTFLERIGYRNARSDDLQPQASTETQVAVACEITSRLSTADTLPSSRMLNFGAAYLQQHYSHWVQQQSHAEAEIHSDEEVE</sequence>
<accession>A0A3B3E3A1</accession>
<dbReference type="AlphaFoldDB" id="A0A3B3E3A1"/>
<dbReference type="Proteomes" id="UP000261560">
    <property type="component" value="Unplaced"/>
</dbReference>
<proteinExistence type="predicted"/>
<dbReference type="RefSeq" id="XP_024149070.1">
    <property type="nucleotide sequence ID" value="XM_024293302.2"/>
</dbReference>
<dbReference type="STRING" id="30732.ENSOMEP00000036240"/>
<dbReference type="GeneID" id="112159299"/>
<evidence type="ECO:0000256" key="1">
    <source>
        <dbReference type="ARBA" id="ARBA00022703"/>
    </source>
</evidence>
<reference evidence="3" key="1">
    <citation type="submission" date="2025-08" db="UniProtKB">
        <authorList>
            <consortium name="Ensembl"/>
        </authorList>
    </citation>
    <scope>IDENTIFICATION</scope>
</reference>
<dbReference type="GO" id="GO:0006915">
    <property type="term" value="P:apoptotic process"/>
    <property type="evidence" value="ECO:0007669"/>
    <property type="project" value="UniProtKB-KW"/>
</dbReference>
<dbReference type="OMA" id="QIALTCE"/>
<evidence type="ECO:0000256" key="2">
    <source>
        <dbReference type="SAM" id="MobiDB-lite"/>
    </source>
</evidence>
<protein>
    <submittedName>
        <fullName evidence="3">BCL2 like 14</fullName>
    </submittedName>
</protein>
<feature type="compositionally biased region" description="Pro residues" evidence="2">
    <location>
        <begin position="54"/>
        <end position="69"/>
    </location>
</feature>
<name>A0A3B3E3A1_ORYME</name>
<keyword evidence="1" id="KW-0053">Apoptosis</keyword>
<dbReference type="Ensembl" id="ENSOMET00000036789.1">
    <property type="protein sequence ID" value="ENSOMEP00000036240.1"/>
    <property type="gene ID" value="ENSOMEG00000023771.1"/>
</dbReference>
<dbReference type="PaxDb" id="30732-ENSOMEP00000036240"/>
<dbReference type="KEGG" id="oml:112159299"/>